<name>A0A841BIF3_9ACTN</name>
<dbReference type="EMBL" id="JACHMN010000001">
    <property type="protein sequence ID" value="MBB5866949.1"/>
    <property type="molecule type" value="Genomic_DNA"/>
</dbReference>
<feature type="region of interest" description="Disordered" evidence="1">
    <location>
        <begin position="261"/>
        <end position="280"/>
    </location>
</feature>
<dbReference type="RefSeq" id="WP_184831153.1">
    <property type="nucleotide sequence ID" value="NZ_JACHMN010000001.1"/>
</dbReference>
<dbReference type="AlphaFoldDB" id="A0A841BIF3"/>
<proteinExistence type="predicted"/>
<evidence type="ECO:0000256" key="1">
    <source>
        <dbReference type="SAM" id="MobiDB-lite"/>
    </source>
</evidence>
<dbReference type="PANTHER" id="PTHR40053:SF1">
    <property type="entry name" value="SPORULATION-CONTROL PROTEIN SPO0M"/>
    <property type="match status" value="1"/>
</dbReference>
<comment type="caution">
    <text evidence="2">The sequence shown here is derived from an EMBL/GenBank/DDBJ whole genome shotgun (WGS) entry which is preliminary data.</text>
</comment>
<reference evidence="2 3" key="1">
    <citation type="submission" date="2020-08" db="EMBL/GenBank/DDBJ databases">
        <title>Sequencing the genomes of 1000 actinobacteria strains.</title>
        <authorList>
            <person name="Klenk H.-P."/>
        </authorList>
    </citation>
    <scope>NUCLEOTIDE SEQUENCE [LARGE SCALE GENOMIC DNA]</scope>
    <source>
        <strain evidence="2 3">DSM 45362</strain>
    </source>
</reference>
<keyword evidence="3" id="KW-1185">Reference proteome</keyword>
<dbReference type="Pfam" id="PF07070">
    <property type="entry name" value="Spo0M"/>
    <property type="match status" value="1"/>
</dbReference>
<dbReference type="PANTHER" id="PTHR40053">
    <property type="entry name" value="SPORULATION-CONTROL PROTEIN SPO0M"/>
    <property type="match status" value="1"/>
</dbReference>
<gene>
    <name evidence="2" type="ORF">F4553_000328</name>
</gene>
<protein>
    <submittedName>
        <fullName evidence="2">Sporulation-control protein</fullName>
    </submittedName>
</protein>
<evidence type="ECO:0000313" key="3">
    <source>
        <dbReference type="Proteomes" id="UP000587527"/>
    </source>
</evidence>
<accession>A0A841BIF3</accession>
<dbReference type="InterPro" id="IPR009776">
    <property type="entry name" value="Spore_0_M"/>
</dbReference>
<evidence type="ECO:0000313" key="2">
    <source>
        <dbReference type="EMBL" id="MBB5866949.1"/>
    </source>
</evidence>
<dbReference type="Proteomes" id="UP000587527">
    <property type="component" value="Unassembled WGS sequence"/>
</dbReference>
<sequence>MVFGKLLGAFGVGGPSVDTVLTNAHTRPGGVVNGQVNLTGGKNDAKIDRIVLSLVTRVEVESGEHEHAATVEFHQVQVAGGLVLPAGQQQAIPFSLSVPWEAPVTQVLHQHLRGMVVGVHTEVEIAGARDKSDLDAVHIEALPTQQSILDAFVNLGFGFKGADLEHGHIPGTGQTLPFYQEIEFYPAPQYSHAVNEVEVTFITDPRRVTVVLEFAKRGGMFSGGHDAITQFSVDHLAAPTDLRAVVEGWLQQAVSRHQSRGGYGYAQHGSHGSHHGGHGGGMGAAAGGLAVGLVGGYVAGEMLEDAFEDFGGDE</sequence>
<organism evidence="2 3">
    <name type="scientific">Allocatelliglobosispora scoriae</name>
    <dbReference type="NCBI Taxonomy" id="643052"/>
    <lineage>
        <taxon>Bacteria</taxon>
        <taxon>Bacillati</taxon>
        <taxon>Actinomycetota</taxon>
        <taxon>Actinomycetes</taxon>
        <taxon>Micromonosporales</taxon>
        <taxon>Micromonosporaceae</taxon>
        <taxon>Allocatelliglobosispora</taxon>
    </lineage>
</organism>